<dbReference type="Gramene" id="EME28930">
    <property type="protein sequence ID" value="EME28930"/>
    <property type="gene ID" value="Gasu_36660"/>
</dbReference>
<proteinExistence type="predicted"/>
<accession>M2WXZ0</accession>
<keyword evidence="2" id="KW-1185">Reference proteome</keyword>
<evidence type="ECO:0000313" key="2">
    <source>
        <dbReference type="Proteomes" id="UP000030680"/>
    </source>
</evidence>
<dbReference type="Proteomes" id="UP000030680">
    <property type="component" value="Unassembled WGS sequence"/>
</dbReference>
<reference evidence="2" key="1">
    <citation type="journal article" date="2013" name="Science">
        <title>Gene transfer from bacteria and archaea facilitated evolution of an extremophilic eukaryote.</title>
        <authorList>
            <person name="Schonknecht G."/>
            <person name="Chen W.H."/>
            <person name="Ternes C.M."/>
            <person name="Barbier G.G."/>
            <person name="Shrestha R.P."/>
            <person name="Stanke M."/>
            <person name="Brautigam A."/>
            <person name="Baker B.J."/>
            <person name="Banfield J.F."/>
            <person name="Garavito R.M."/>
            <person name="Carr K."/>
            <person name="Wilkerson C."/>
            <person name="Rensing S.A."/>
            <person name="Gagneul D."/>
            <person name="Dickenson N.E."/>
            <person name="Oesterhelt C."/>
            <person name="Lercher M.J."/>
            <person name="Weber A.P."/>
        </authorList>
    </citation>
    <scope>NUCLEOTIDE SEQUENCE [LARGE SCALE GENOMIC DNA]</scope>
    <source>
        <strain evidence="2">074W</strain>
    </source>
</reference>
<dbReference type="GeneID" id="17087767"/>
<protein>
    <submittedName>
        <fullName evidence="1">Uncharacterized protein</fullName>
    </submittedName>
</protein>
<organism evidence="1 2">
    <name type="scientific">Galdieria sulphuraria</name>
    <name type="common">Red alga</name>
    <dbReference type="NCBI Taxonomy" id="130081"/>
    <lineage>
        <taxon>Eukaryota</taxon>
        <taxon>Rhodophyta</taxon>
        <taxon>Bangiophyceae</taxon>
        <taxon>Galdieriales</taxon>
        <taxon>Galdieriaceae</taxon>
        <taxon>Galdieria</taxon>
    </lineage>
</organism>
<dbReference type="KEGG" id="gsl:Gasu_36660"/>
<dbReference type="EMBL" id="KB454514">
    <property type="protein sequence ID" value="EME28930.1"/>
    <property type="molecule type" value="Genomic_DNA"/>
</dbReference>
<dbReference type="AlphaFoldDB" id="M2WXZ0"/>
<dbReference type="OrthoDB" id="10315957at2759"/>
<sequence length="597" mass="70152">MEQQMSRRFLAETKRSWREKLERHRAKKPFATRFEQLPEKDKEILRRWNLKPLEQISETELKRRTRSELHTYCSIYGIPRERSDIVIEELMQRKKFFLLEKQIEETQQQGEYEVSPETEEADWKLLAFHSPFEISLHASQNKRLGTQLCTDLSGIACLAFELLQTGRDNVLSCLLPLLLRRVKTSSKRNGFHRELTALSCKALFYNQSYELVRLLSRLFQFDSIEKTFSLQDLGKVPSSLVLYNKRSLLELEQGKVAALNQLVFLRWYLRDYLSAISDISGHIQQFPYAKYPVFYILLAAFFCLEAYRELGLDNELTIKTDIRGDGDPALNIGLGYVFPFNFLHSWSCLPDFIKDSSAEKDFALEYFEKALNCLEYCKEYEAAPNVFVILKSIVLAYCRRVDEAVFCMEEFIKEEGSFDSYLLENYLLCLEAYQAILFSADAPAEESVLRKRVLTAQHLLLEVNPFSDVALGCLSIGLEKRLSTVQELLIAVAHHLDCLGNMSSDFLFYFDFWKNSFRHAWRRFAELLRLCEAPEVESVWKERQRCLWWPGRFFSYRSLKEDGEYYPDVIPYKTFCVRKLIGVPSEYELFQERSRDR</sequence>
<dbReference type="RefSeq" id="XP_005705450.1">
    <property type="nucleotide sequence ID" value="XM_005705393.1"/>
</dbReference>
<gene>
    <name evidence="1" type="ORF">Gasu_36660</name>
</gene>
<evidence type="ECO:0000313" key="1">
    <source>
        <dbReference type="EMBL" id="EME28930.1"/>
    </source>
</evidence>
<name>M2WXZ0_GALSU</name>